<keyword evidence="2" id="KW-1185">Reference proteome</keyword>
<accession>A0ACC2EIL7</accession>
<name>A0ACC2EIL7_DIPCM</name>
<gene>
    <name evidence="1" type="ORF">O6H91_02G103500</name>
</gene>
<dbReference type="Proteomes" id="UP001162992">
    <property type="component" value="Chromosome 2"/>
</dbReference>
<protein>
    <submittedName>
        <fullName evidence="1">Uncharacterized protein</fullName>
    </submittedName>
</protein>
<reference evidence="2" key="1">
    <citation type="journal article" date="2024" name="Proc. Natl. Acad. Sci. U.S.A.">
        <title>Extraordinary preservation of gene collinearity over three hundred million years revealed in homosporous lycophytes.</title>
        <authorList>
            <person name="Li C."/>
            <person name="Wickell D."/>
            <person name="Kuo L.Y."/>
            <person name="Chen X."/>
            <person name="Nie B."/>
            <person name="Liao X."/>
            <person name="Peng D."/>
            <person name="Ji J."/>
            <person name="Jenkins J."/>
            <person name="Williams M."/>
            <person name="Shu S."/>
            <person name="Plott C."/>
            <person name="Barry K."/>
            <person name="Rajasekar S."/>
            <person name="Grimwood J."/>
            <person name="Han X."/>
            <person name="Sun S."/>
            <person name="Hou Z."/>
            <person name="He W."/>
            <person name="Dai G."/>
            <person name="Sun C."/>
            <person name="Schmutz J."/>
            <person name="Leebens-Mack J.H."/>
            <person name="Li F.W."/>
            <person name="Wang L."/>
        </authorList>
    </citation>
    <scope>NUCLEOTIDE SEQUENCE [LARGE SCALE GENOMIC DNA]</scope>
    <source>
        <strain evidence="2">cv. PW_Plant_1</strain>
    </source>
</reference>
<evidence type="ECO:0000313" key="1">
    <source>
        <dbReference type="EMBL" id="KAJ7566444.1"/>
    </source>
</evidence>
<sequence>MPNLRTTVKVYRSWNAHRNGQDYLIQYSGACSDGYSNGRFSLHLCRSKPCIKSQLVLYIQSCFDAYSSFFIDLCIFVVVCVDLAFFLNISGFSRFVFESLDLVARICFVVVQIRISIFLFCRFVCYFSGRSPSEQLRCRF</sequence>
<dbReference type="EMBL" id="CM055093">
    <property type="protein sequence ID" value="KAJ7566444.1"/>
    <property type="molecule type" value="Genomic_DNA"/>
</dbReference>
<comment type="caution">
    <text evidence="1">The sequence shown here is derived from an EMBL/GenBank/DDBJ whole genome shotgun (WGS) entry which is preliminary data.</text>
</comment>
<evidence type="ECO:0000313" key="2">
    <source>
        <dbReference type="Proteomes" id="UP001162992"/>
    </source>
</evidence>
<proteinExistence type="predicted"/>
<organism evidence="1 2">
    <name type="scientific">Diphasiastrum complanatum</name>
    <name type="common">Issler's clubmoss</name>
    <name type="synonym">Lycopodium complanatum</name>
    <dbReference type="NCBI Taxonomy" id="34168"/>
    <lineage>
        <taxon>Eukaryota</taxon>
        <taxon>Viridiplantae</taxon>
        <taxon>Streptophyta</taxon>
        <taxon>Embryophyta</taxon>
        <taxon>Tracheophyta</taxon>
        <taxon>Lycopodiopsida</taxon>
        <taxon>Lycopodiales</taxon>
        <taxon>Lycopodiaceae</taxon>
        <taxon>Lycopodioideae</taxon>
        <taxon>Diphasiastrum</taxon>
    </lineage>
</organism>